<evidence type="ECO:0000256" key="1">
    <source>
        <dbReference type="SAM" id="Coils"/>
    </source>
</evidence>
<reference evidence="2 3" key="1">
    <citation type="journal article" date="2018" name="PLoS ONE">
        <title>The draft genome of Kipferlia bialata reveals reductive genome evolution in fornicate parasites.</title>
        <authorList>
            <person name="Tanifuji G."/>
            <person name="Takabayashi S."/>
            <person name="Kume K."/>
            <person name="Takagi M."/>
            <person name="Nakayama T."/>
            <person name="Kamikawa R."/>
            <person name="Inagaki Y."/>
            <person name="Hashimoto T."/>
        </authorList>
    </citation>
    <scope>NUCLEOTIDE SEQUENCE [LARGE SCALE GENOMIC DNA]</scope>
    <source>
        <strain evidence="2">NY0173</strain>
    </source>
</reference>
<dbReference type="SUPFAM" id="SSF50978">
    <property type="entry name" value="WD40 repeat-like"/>
    <property type="match status" value="1"/>
</dbReference>
<feature type="non-terminal residue" evidence="2">
    <location>
        <position position="114"/>
    </location>
</feature>
<evidence type="ECO:0000313" key="3">
    <source>
        <dbReference type="Proteomes" id="UP000265618"/>
    </source>
</evidence>
<sequence>VSDVGITCASFDPTGTLLLAGTADGALHLYSANDYLSVLHPGEKSGVQQMLERELKVVKNLEHRAREQRIKENKASNQGSSTQEISCEFAAYESHAIVRDSHSEMMEIIDGMDW</sequence>
<dbReference type="Proteomes" id="UP000265618">
    <property type="component" value="Unassembled WGS sequence"/>
</dbReference>
<accession>A0A9K3GPK2</accession>
<dbReference type="EMBL" id="BDIP01006269">
    <property type="protein sequence ID" value="GIQ90508.1"/>
    <property type="molecule type" value="Genomic_DNA"/>
</dbReference>
<comment type="caution">
    <text evidence="2">The sequence shown here is derived from an EMBL/GenBank/DDBJ whole genome shotgun (WGS) entry which is preliminary data.</text>
</comment>
<feature type="coiled-coil region" evidence="1">
    <location>
        <begin position="51"/>
        <end position="78"/>
    </location>
</feature>
<proteinExistence type="predicted"/>
<evidence type="ECO:0000313" key="2">
    <source>
        <dbReference type="EMBL" id="GIQ90508.1"/>
    </source>
</evidence>
<protein>
    <submittedName>
        <fullName evidence="2">Uncharacterized protein</fullName>
    </submittedName>
</protein>
<keyword evidence="3" id="KW-1185">Reference proteome</keyword>
<keyword evidence="1" id="KW-0175">Coiled coil</keyword>
<dbReference type="AlphaFoldDB" id="A0A9K3GPK2"/>
<organism evidence="2 3">
    <name type="scientific">Kipferlia bialata</name>
    <dbReference type="NCBI Taxonomy" id="797122"/>
    <lineage>
        <taxon>Eukaryota</taxon>
        <taxon>Metamonada</taxon>
        <taxon>Carpediemonas-like organisms</taxon>
        <taxon>Kipferlia</taxon>
    </lineage>
</organism>
<dbReference type="InterPro" id="IPR036322">
    <property type="entry name" value="WD40_repeat_dom_sf"/>
</dbReference>
<gene>
    <name evidence="2" type="ORF">KIPB_013327</name>
</gene>
<name>A0A9K3GPK2_9EUKA</name>